<evidence type="ECO:0000313" key="3">
    <source>
        <dbReference type="EMBL" id="MFC3937140.1"/>
    </source>
</evidence>
<evidence type="ECO:0000256" key="1">
    <source>
        <dbReference type="SAM" id="MobiDB-lite"/>
    </source>
</evidence>
<sequence length="140" mass="15583">MSKLRAESASSSAGMDSMENRGRGAMGPTHEHLRQVADVLITATNAFDVERALSLFVHDAVIDDPSTGHRFDGHPGIRRYIEQYFVGYHTVTRFLSMKRLGRRRAVVRVDFTGDFGQEIGTLDITVDAKGLITRMDADLE</sequence>
<name>A0ABV8DF36_9BURK</name>
<evidence type="ECO:0000259" key="2">
    <source>
        <dbReference type="Pfam" id="PF12680"/>
    </source>
</evidence>
<gene>
    <name evidence="3" type="ORF">ACFOW3_21180</name>
</gene>
<proteinExistence type="predicted"/>
<dbReference type="RefSeq" id="WP_238385469.1">
    <property type="nucleotide sequence ID" value="NZ_CP192460.1"/>
</dbReference>
<dbReference type="Proteomes" id="UP001595693">
    <property type="component" value="Unassembled WGS sequence"/>
</dbReference>
<accession>A0ABV8DF36</accession>
<comment type="caution">
    <text evidence="3">The sequence shown here is derived from an EMBL/GenBank/DDBJ whole genome shotgun (WGS) entry which is preliminary data.</text>
</comment>
<evidence type="ECO:0000313" key="4">
    <source>
        <dbReference type="Proteomes" id="UP001595693"/>
    </source>
</evidence>
<dbReference type="EMBL" id="JBHSAJ010000062">
    <property type="protein sequence ID" value="MFC3937140.1"/>
    <property type="molecule type" value="Genomic_DNA"/>
</dbReference>
<feature type="region of interest" description="Disordered" evidence="1">
    <location>
        <begin position="1"/>
        <end position="28"/>
    </location>
</feature>
<organism evidence="3 4">
    <name type="scientific">Acidovorax facilis</name>
    <dbReference type="NCBI Taxonomy" id="12917"/>
    <lineage>
        <taxon>Bacteria</taxon>
        <taxon>Pseudomonadati</taxon>
        <taxon>Pseudomonadota</taxon>
        <taxon>Betaproteobacteria</taxon>
        <taxon>Burkholderiales</taxon>
        <taxon>Comamonadaceae</taxon>
        <taxon>Acidovorax</taxon>
    </lineage>
</organism>
<dbReference type="InterPro" id="IPR037401">
    <property type="entry name" value="SnoaL-like"/>
</dbReference>
<protein>
    <submittedName>
        <fullName evidence="3">Nuclear transport factor 2 family protein</fullName>
    </submittedName>
</protein>
<dbReference type="InterPro" id="IPR032710">
    <property type="entry name" value="NTF2-like_dom_sf"/>
</dbReference>
<feature type="domain" description="SnoaL-like" evidence="2">
    <location>
        <begin position="41"/>
        <end position="114"/>
    </location>
</feature>
<dbReference type="Gene3D" id="3.10.450.50">
    <property type="match status" value="1"/>
</dbReference>
<reference evidence="4" key="1">
    <citation type="journal article" date="2019" name="Int. J. Syst. Evol. Microbiol.">
        <title>The Global Catalogue of Microorganisms (GCM) 10K type strain sequencing project: providing services to taxonomists for standard genome sequencing and annotation.</title>
        <authorList>
            <consortium name="The Broad Institute Genomics Platform"/>
            <consortium name="The Broad Institute Genome Sequencing Center for Infectious Disease"/>
            <person name="Wu L."/>
            <person name="Ma J."/>
        </authorList>
    </citation>
    <scope>NUCLEOTIDE SEQUENCE [LARGE SCALE GENOMIC DNA]</scope>
    <source>
        <strain evidence="4">CCUG 2113</strain>
    </source>
</reference>
<dbReference type="SUPFAM" id="SSF54427">
    <property type="entry name" value="NTF2-like"/>
    <property type="match status" value="1"/>
</dbReference>
<dbReference type="Pfam" id="PF12680">
    <property type="entry name" value="SnoaL_2"/>
    <property type="match status" value="1"/>
</dbReference>
<keyword evidence="4" id="KW-1185">Reference proteome</keyword>